<proteinExistence type="predicted"/>
<dbReference type="AlphaFoldDB" id="A0AAN6ZML4"/>
<feature type="compositionally biased region" description="Acidic residues" evidence="1">
    <location>
        <begin position="901"/>
        <end position="917"/>
    </location>
</feature>
<feature type="compositionally biased region" description="Basic residues" evidence="1">
    <location>
        <begin position="657"/>
        <end position="675"/>
    </location>
</feature>
<feature type="region of interest" description="Disordered" evidence="1">
    <location>
        <begin position="168"/>
        <end position="256"/>
    </location>
</feature>
<dbReference type="RefSeq" id="XP_062636147.1">
    <property type="nucleotide sequence ID" value="XM_062777513.1"/>
</dbReference>
<evidence type="ECO:0008006" key="4">
    <source>
        <dbReference type="Google" id="ProtNLM"/>
    </source>
</evidence>
<feature type="compositionally biased region" description="Polar residues" evidence="1">
    <location>
        <begin position="624"/>
        <end position="641"/>
    </location>
</feature>
<accession>A0AAN6ZML4</accession>
<feature type="compositionally biased region" description="Acidic residues" evidence="1">
    <location>
        <begin position="1098"/>
        <end position="1129"/>
    </location>
</feature>
<feature type="compositionally biased region" description="Polar residues" evidence="1">
    <location>
        <begin position="423"/>
        <end position="440"/>
    </location>
</feature>
<evidence type="ECO:0000256" key="1">
    <source>
        <dbReference type="SAM" id="MobiDB-lite"/>
    </source>
</evidence>
<feature type="compositionally biased region" description="Polar residues" evidence="1">
    <location>
        <begin position="194"/>
        <end position="220"/>
    </location>
</feature>
<feature type="compositionally biased region" description="Polar residues" evidence="1">
    <location>
        <begin position="555"/>
        <end position="566"/>
    </location>
</feature>
<feature type="compositionally biased region" description="Low complexity" evidence="1">
    <location>
        <begin position="924"/>
        <end position="937"/>
    </location>
</feature>
<feature type="compositionally biased region" description="Basic and acidic residues" evidence="1">
    <location>
        <begin position="227"/>
        <end position="241"/>
    </location>
</feature>
<feature type="compositionally biased region" description="Low complexity" evidence="1">
    <location>
        <begin position="970"/>
        <end position="979"/>
    </location>
</feature>
<dbReference type="Proteomes" id="UP001302676">
    <property type="component" value="Unassembled WGS sequence"/>
</dbReference>
<gene>
    <name evidence="2" type="ORF">C8A04DRAFT_12921</name>
</gene>
<name>A0AAN6ZML4_9PEZI</name>
<feature type="compositionally biased region" description="Basic residues" evidence="1">
    <location>
        <begin position="950"/>
        <end position="962"/>
    </location>
</feature>
<feature type="region of interest" description="Disordered" evidence="1">
    <location>
        <begin position="701"/>
        <end position="723"/>
    </location>
</feature>
<sequence length="1189" mass="128250">MKHRAGAPDLEWLHPENFCNEQLYCETPHHPDDVLYEGSDDETYTNSEERRARYADQARRFLKGQPVFLLSASLRGPFDQESGWVNPWRSKSGESRSKLTTGTKPPVPERVVVQVEANGISESSSPCEEREIAETQLTLPRTTYEPPLYLDDDALYRVQHWRDRVVAESDAQAGSGRGSSQSASNSVDSRKATQHTTNRTPSGSRPVAVNNSQEVSSLNTPGVVDQMRQRIDAQRSQDHNSSELSPPPSDLEDPHALSPHAVRIYGQLALSAQIDAVDTTSFENTPVETPSRRRTIFEERFQEEENVTPAPALALEAVSSALVKTEASERADGSFCYQTKGVGRKGAARRKSKLVGSPKAPTEATDSGEPEPQAPPERAGGDVLGLGPNVGTVADKPFIKTEDVPDDEAATATPHPATNPQPESESAATSNSGTSEQCQVQIKVEFDDSTQSSLPIDGPTLVPSQSPSHSDYDSVPSFGHFSVEKHSQEMISDTIDFPRRLLWPKSRRSQDQSPATLFGRERLHTPASLRSGPSTRDSRAASSDYSPVPEATVHESASNNETGVQTEQRDGHVNEAVSEMEAGPASAPTTDIKTEDQIVQEDMQEPGLPQVELHPASDEEGDAMNSQPPASCPQPQTQSPWVQDDRPVRPNSQGDHHHSHHSHHHHHHHHHHHPHLQSSPKPIQSPWVKMVDVVPDVSGTVAQLPNSSSHSHPAAATPSLTSAQNLQTTTMLQSPWARGDLQMQLPDVRLFNPLSSPANTHVLPATDPSLPRSPVLPTLRDGSNNNDAEVANSQLYPLPPSTPETKQSSLPTPDVTLSVKSFKNFMTPSPQRPPAAKRRRILTDADGALPSTQALVDAAISNPWIRPPTEARPPKRQRSQHRQSSQAARPRKRVSWGPLPGEEDNEDEGNQTPDDPEPIPAPAPTSTTNPPSSFSSSSRKRKLNPSTPHSHAHAHDHPRRARPTSPPPSILSSSSLPSTNQKFGKHFAAVAGRRVGSTPLLQRTPAAATAEMLMRRGVVASKSLLPSGSQQTCGSPAVDAMAEAFLRAERVGGGGDGDENASEGVSASALGVLGTETGGGGEQAVTDNERGGQGDHEEGYDDDDEQEEGNNTQDEDEGTTEPEPEPEAIDEVSAVMENLDDFLGGNWDLDADLAQAKAEQGRNQNQAQAGSSSQGGGGLSGLMDVGVWD</sequence>
<dbReference type="EMBL" id="MU853593">
    <property type="protein sequence ID" value="KAK4142776.1"/>
    <property type="molecule type" value="Genomic_DNA"/>
</dbReference>
<organism evidence="2 3">
    <name type="scientific">Dichotomopilus funicola</name>
    <dbReference type="NCBI Taxonomy" id="1934379"/>
    <lineage>
        <taxon>Eukaryota</taxon>
        <taxon>Fungi</taxon>
        <taxon>Dikarya</taxon>
        <taxon>Ascomycota</taxon>
        <taxon>Pezizomycotina</taxon>
        <taxon>Sordariomycetes</taxon>
        <taxon>Sordariomycetidae</taxon>
        <taxon>Sordariales</taxon>
        <taxon>Chaetomiaceae</taxon>
        <taxon>Dichotomopilus</taxon>
    </lineage>
</organism>
<feature type="compositionally biased region" description="Low complexity" evidence="1">
    <location>
        <begin position="707"/>
        <end position="719"/>
    </location>
</feature>
<protein>
    <recommendedName>
        <fullName evidence="4">Protamine P1</fullName>
    </recommendedName>
</protein>
<feature type="region of interest" description="Disordered" evidence="1">
    <location>
        <begin position="859"/>
        <end position="985"/>
    </location>
</feature>
<feature type="region of interest" description="Disordered" evidence="1">
    <location>
        <begin position="504"/>
        <end position="570"/>
    </location>
</feature>
<feature type="region of interest" description="Disordered" evidence="1">
    <location>
        <begin position="1049"/>
        <end position="1129"/>
    </location>
</feature>
<feature type="region of interest" description="Disordered" evidence="1">
    <location>
        <begin position="1153"/>
        <end position="1189"/>
    </location>
</feature>
<dbReference type="GeneID" id="87814126"/>
<feature type="region of interest" description="Disordered" evidence="1">
    <location>
        <begin position="759"/>
        <end position="814"/>
    </location>
</feature>
<reference evidence="2" key="1">
    <citation type="journal article" date="2023" name="Mol. Phylogenet. Evol.">
        <title>Genome-scale phylogeny and comparative genomics of the fungal order Sordariales.</title>
        <authorList>
            <person name="Hensen N."/>
            <person name="Bonometti L."/>
            <person name="Westerberg I."/>
            <person name="Brannstrom I.O."/>
            <person name="Guillou S."/>
            <person name="Cros-Aarteil S."/>
            <person name="Calhoun S."/>
            <person name="Haridas S."/>
            <person name="Kuo A."/>
            <person name="Mondo S."/>
            <person name="Pangilinan J."/>
            <person name="Riley R."/>
            <person name="LaButti K."/>
            <person name="Andreopoulos B."/>
            <person name="Lipzen A."/>
            <person name="Chen C."/>
            <person name="Yan M."/>
            <person name="Daum C."/>
            <person name="Ng V."/>
            <person name="Clum A."/>
            <person name="Steindorff A."/>
            <person name="Ohm R.A."/>
            <person name="Martin F."/>
            <person name="Silar P."/>
            <person name="Natvig D.O."/>
            <person name="Lalanne C."/>
            <person name="Gautier V."/>
            <person name="Ament-Velasquez S.L."/>
            <person name="Kruys A."/>
            <person name="Hutchinson M.I."/>
            <person name="Powell A.J."/>
            <person name="Barry K."/>
            <person name="Miller A.N."/>
            <person name="Grigoriev I.V."/>
            <person name="Debuchy R."/>
            <person name="Gladieux P."/>
            <person name="Hiltunen Thoren M."/>
            <person name="Johannesson H."/>
        </authorList>
    </citation>
    <scope>NUCLEOTIDE SEQUENCE</scope>
    <source>
        <strain evidence="2">CBS 141.50</strain>
    </source>
</reference>
<feature type="region of interest" description="Disordered" evidence="1">
    <location>
        <begin position="346"/>
        <end position="479"/>
    </location>
</feature>
<feature type="region of interest" description="Disordered" evidence="1">
    <location>
        <begin position="85"/>
        <end position="105"/>
    </location>
</feature>
<feature type="compositionally biased region" description="Polar residues" evidence="1">
    <location>
        <begin position="781"/>
        <end position="795"/>
    </location>
</feature>
<feature type="compositionally biased region" description="Polar residues" evidence="1">
    <location>
        <begin position="531"/>
        <end position="545"/>
    </location>
</feature>
<evidence type="ECO:0000313" key="2">
    <source>
        <dbReference type="EMBL" id="KAK4142776.1"/>
    </source>
</evidence>
<feature type="compositionally biased region" description="Basic and acidic residues" evidence="1">
    <location>
        <begin position="1087"/>
        <end position="1097"/>
    </location>
</feature>
<feature type="compositionally biased region" description="Low complexity" evidence="1">
    <location>
        <begin position="410"/>
        <end position="422"/>
    </location>
</feature>
<feature type="compositionally biased region" description="Low complexity" evidence="1">
    <location>
        <begin position="1163"/>
        <end position="1172"/>
    </location>
</feature>
<evidence type="ECO:0000313" key="3">
    <source>
        <dbReference type="Proteomes" id="UP001302676"/>
    </source>
</evidence>
<keyword evidence="3" id="KW-1185">Reference proteome</keyword>
<feature type="compositionally biased region" description="Low complexity" evidence="1">
    <location>
        <begin position="169"/>
        <end position="186"/>
    </location>
</feature>
<reference evidence="2" key="2">
    <citation type="submission" date="2023-05" db="EMBL/GenBank/DDBJ databases">
        <authorList>
            <consortium name="Lawrence Berkeley National Laboratory"/>
            <person name="Steindorff A."/>
            <person name="Hensen N."/>
            <person name="Bonometti L."/>
            <person name="Westerberg I."/>
            <person name="Brannstrom I.O."/>
            <person name="Guillou S."/>
            <person name="Cros-Aarteil S."/>
            <person name="Calhoun S."/>
            <person name="Haridas S."/>
            <person name="Kuo A."/>
            <person name="Mondo S."/>
            <person name="Pangilinan J."/>
            <person name="Riley R."/>
            <person name="Labutti K."/>
            <person name="Andreopoulos B."/>
            <person name="Lipzen A."/>
            <person name="Chen C."/>
            <person name="Yanf M."/>
            <person name="Daum C."/>
            <person name="Ng V."/>
            <person name="Clum A."/>
            <person name="Ohm R."/>
            <person name="Martin F."/>
            <person name="Silar P."/>
            <person name="Natvig D."/>
            <person name="Lalanne C."/>
            <person name="Gautier V."/>
            <person name="Ament-Velasquez S.L."/>
            <person name="Kruys A."/>
            <person name="Hutchinson M.I."/>
            <person name="Powell A.J."/>
            <person name="Barry K."/>
            <person name="Miller A.N."/>
            <person name="Grigoriev I.V."/>
            <person name="Debuchy R."/>
            <person name="Gladieux P."/>
            <person name="Thoren M.H."/>
            <person name="Johannesson H."/>
        </authorList>
    </citation>
    <scope>NUCLEOTIDE SEQUENCE</scope>
    <source>
        <strain evidence="2">CBS 141.50</strain>
    </source>
</reference>
<feature type="region of interest" description="Disordered" evidence="1">
    <location>
        <begin position="611"/>
        <end position="683"/>
    </location>
</feature>
<comment type="caution">
    <text evidence="2">The sequence shown here is derived from an EMBL/GenBank/DDBJ whole genome shotgun (WGS) entry which is preliminary data.</text>
</comment>